<evidence type="ECO:0000256" key="15">
    <source>
        <dbReference type="SAM" id="MobiDB-lite"/>
    </source>
</evidence>
<dbReference type="eggNOG" id="ENOG502S62X">
    <property type="taxonomic scope" value="Eukaryota"/>
</dbReference>
<evidence type="ECO:0000256" key="6">
    <source>
        <dbReference type="ARBA" id="ARBA00022618"/>
    </source>
</evidence>
<evidence type="ECO:0000313" key="17">
    <source>
        <dbReference type="Proteomes" id="UP000001593"/>
    </source>
</evidence>
<reference evidence="16 17" key="1">
    <citation type="journal article" date="2007" name="Science">
        <title>Sea anemone genome reveals ancestral eumetazoan gene repertoire and genomic organization.</title>
        <authorList>
            <person name="Putnam N.H."/>
            <person name="Srivastava M."/>
            <person name="Hellsten U."/>
            <person name="Dirks B."/>
            <person name="Chapman J."/>
            <person name="Salamov A."/>
            <person name="Terry A."/>
            <person name="Shapiro H."/>
            <person name="Lindquist E."/>
            <person name="Kapitonov V.V."/>
            <person name="Jurka J."/>
            <person name="Genikhovich G."/>
            <person name="Grigoriev I.V."/>
            <person name="Lucas S.M."/>
            <person name="Steele R.E."/>
            <person name="Finnerty J.R."/>
            <person name="Technau U."/>
            <person name="Martindale M.Q."/>
            <person name="Rokhsar D.S."/>
        </authorList>
    </citation>
    <scope>NUCLEOTIDE SEQUENCE [LARGE SCALE GENOMIC DNA]</scope>
    <source>
        <strain evidence="17">CH2 X CH6</strain>
    </source>
</reference>
<keyword evidence="7" id="KW-0227">DNA damage</keyword>
<dbReference type="Proteomes" id="UP000001593">
    <property type="component" value="Unassembled WGS sequence"/>
</dbReference>
<evidence type="ECO:0000256" key="4">
    <source>
        <dbReference type="ARBA" id="ARBA00016400"/>
    </source>
</evidence>
<dbReference type="CDD" id="cd22919">
    <property type="entry name" value="HFD_CENP-S"/>
    <property type="match status" value="1"/>
</dbReference>
<dbReference type="OMA" id="YRQCESF"/>
<dbReference type="STRING" id="45351.A7RMQ5"/>
<keyword evidence="14" id="KW-0137">Centromere</keyword>
<dbReference type="AlphaFoldDB" id="A7RMQ5"/>
<dbReference type="GO" id="GO:0000776">
    <property type="term" value="C:kinetochore"/>
    <property type="evidence" value="ECO:0007669"/>
    <property type="project" value="UniProtKB-KW"/>
</dbReference>
<dbReference type="HOGENOM" id="CLU_100369_0_0_1"/>
<dbReference type="Gene3D" id="1.10.20.10">
    <property type="entry name" value="Histone, subunit A"/>
    <property type="match status" value="1"/>
</dbReference>
<dbReference type="GO" id="GO:0006281">
    <property type="term" value="P:DNA repair"/>
    <property type="evidence" value="ECO:0007669"/>
    <property type="project" value="UniProtKB-KW"/>
</dbReference>
<dbReference type="GO" id="GO:0046982">
    <property type="term" value="F:protein heterodimerization activity"/>
    <property type="evidence" value="ECO:0007669"/>
    <property type="project" value="InterPro"/>
</dbReference>
<dbReference type="InterPro" id="IPR029003">
    <property type="entry name" value="CENP-S/Mhf1"/>
</dbReference>
<dbReference type="SUPFAM" id="SSF47113">
    <property type="entry name" value="Histone-fold"/>
    <property type="match status" value="1"/>
</dbReference>
<sequence>MAASEEETDLAAETDYEALAYQQRLKAALHYTVGKICEETGAEAGLTFSRQFVAALTETSYRQCESFAVDLELFAKHAKRSTINNEDVKLLARKSPSLAQHIKKFDSEMTTALEAEKANKKEKKAAKKQQKKNEPTEDKDNDET</sequence>
<keyword evidence="8" id="KW-0498">Mitosis</keyword>
<dbReference type="InterPro" id="IPR009072">
    <property type="entry name" value="Histone-fold"/>
</dbReference>
<evidence type="ECO:0000256" key="9">
    <source>
        <dbReference type="ARBA" id="ARBA00022838"/>
    </source>
</evidence>
<dbReference type="GO" id="GO:0051301">
    <property type="term" value="P:cell division"/>
    <property type="evidence" value="ECO:0007669"/>
    <property type="project" value="UniProtKB-KW"/>
</dbReference>
<dbReference type="FunFam" id="1.10.20.10:FF:000063">
    <property type="entry name" value="Centromere protein S"/>
    <property type="match status" value="1"/>
</dbReference>
<accession>A7RMQ5</accession>
<evidence type="ECO:0000256" key="5">
    <source>
        <dbReference type="ARBA" id="ARBA00022454"/>
    </source>
</evidence>
<dbReference type="PANTHER" id="PTHR22980">
    <property type="entry name" value="CORTISTATIN"/>
    <property type="match status" value="1"/>
</dbReference>
<name>A7RMQ5_NEMVE</name>
<keyword evidence="5" id="KW-0158">Chromosome</keyword>
<organism evidence="16 17">
    <name type="scientific">Nematostella vectensis</name>
    <name type="common">Starlet sea anemone</name>
    <dbReference type="NCBI Taxonomy" id="45351"/>
    <lineage>
        <taxon>Eukaryota</taxon>
        <taxon>Metazoa</taxon>
        <taxon>Cnidaria</taxon>
        <taxon>Anthozoa</taxon>
        <taxon>Hexacorallia</taxon>
        <taxon>Actiniaria</taxon>
        <taxon>Edwardsiidae</taxon>
        <taxon>Nematostella</taxon>
    </lineage>
</organism>
<dbReference type="Pfam" id="PF15630">
    <property type="entry name" value="CENP-S"/>
    <property type="match status" value="1"/>
</dbReference>
<gene>
    <name evidence="16" type="ORF">NEMVEDRAFT_v1g239424</name>
</gene>
<keyword evidence="10" id="KW-0238">DNA-binding</keyword>
<keyword evidence="17" id="KW-1185">Reference proteome</keyword>
<evidence type="ECO:0000256" key="13">
    <source>
        <dbReference type="ARBA" id="ARBA00023306"/>
    </source>
</evidence>
<evidence type="ECO:0000256" key="11">
    <source>
        <dbReference type="ARBA" id="ARBA00023204"/>
    </source>
</evidence>
<dbReference type="GO" id="GO:0031297">
    <property type="term" value="P:replication fork processing"/>
    <property type="evidence" value="ECO:0000318"/>
    <property type="project" value="GO_Central"/>
</dbReference>
<comment type="subcellular location">
    <subcellularLocation>
        <location evidence="2">Chromosome</location>
        <location evidence="2">Centromere</location>
        <location evidence="2">Kinetochore</location>
    </subcellularLocation>
    <subcellularLocation>
        <location evidence="1">Nucleus</location>
    </subcellularLocation>
</comment>
<evidence type="ECO:0000256" key="3">
    <source>
        <dbReference type="ARBA" id="ARBA00006612"/>
    </source>
</evidence>
<evidence type="ECO:0000256" key="8">
    <source>
        <dbReference type="ARBA" id="ARBA00022776"/>
    </source>
</evidence>
<comment type="similarity">
    <text evidence="3">Belongs to the TAF9 family. CENP-S/MHF1 subfamily.</text>
</comment>
<evidence type="ECO:0000256" key="7">
    <source>
        <dbReference type="ARBA" id="ARBA00022763"/>
    </source>
</evidence>
<dbReference type="InParanoid" id="A7RMQ5"/>
<proteinExistence type="inferred from homology"/>
<keyword evidence="6" id="KW-0132">Cell division</keyword>
<keyword evidence="13" id="KW-0131">Cell cycle</keyword>
<evidence type="ECO:0000256" key="2">
    <source>
        <dbReference type="ARBA" id="ARBA00004629"/>
    </source>
</evidence>
<evidence type="ECO:0000256" key="10">
    <source>
        <dbReference type="ARBA" id="ARBA00023125"/>
    </source>
</evidence>
<dbReference type="EMBL" id="DS469520">
    <property type="protein sequence ID" value="EDO47308.1"/>
    <property type="molecule type" value="Genomic_DNA"/>
</dbReference>
<protein>
    <recommendedName>
        <fullName evidence="4">Centromere protein S</fullName>
    </recommendedName>
</protein>
<evidence type="ECO:0000256" key="14">
    <source>
        <dbReference type="ARBA" id="ARBA00023328"/>
    </source>
</evidence>
<keyword evidence="9" id="KW-0995">Kinetochore</keyword>
<keyword evidence="11" id="KW-0234">DNA repair</keyword>
<feature type="region of interest" description="Disordered" evidence="15">
    <location>
        <begin position="113"/>
        <end position="144"/>
    </location>
</feature>
<dbReference type="GO" id="GO:0000712">
    <property type="term" value="P:resolution of meiotic recombination intermediates"/>
    <property type="evidence" value="ECO:0000318"/>
    <property type="project" value="GO_Central"/>
</dbReference>
<dbReference type="PhylomeDB" id="A7RMQ5"/>
<dbReference type="FunCoup" id="A7RMQ5">
    <property type="interactions" value="74"/>
</dbReference>
<dbReference type="GO" id="GO:0071821">
    <property type="term" value="C:FANCM-MHF complex"/>
    <property type="evidence" value="ECO:0000318"/>
    <property type="project" value="GO_Central"/>
</dbReference>
<feature type="compositionally biased region" description="Basic residues" evidence="15">
    <location>
        <begin position="120"/>
        <end position="130"/>
    </location>
</feature>
<evidence type="ECO:0000256" key="12">
    <source>
        <dbReference type="ARBA" id="ARBA00023242"/>
    </source>
</evidence>
<evidence type="ECO:0000256" key="1">
    <source>
        <dbReference type="ARBA" id="ARBA00004123"/>
    </source>
</evidence>
<dbReference type="GO" id="GO:0003682">
    <property type="term" value="F:chromatin binding"/>
    <property type="evidence" value="ECO:0000318"/>
    <property type="project" value="GO_Central"/>
</dbReference>
<evidence type="ECO:0000313" key="16">
    <source>
        <dbReference type="EMBL" id="EDO47308.1"/>
    </source>
</evidence>
<dbReference type="GO" id="GO:0003677">
    <property type="term" value="F:DNA binding"/>
    <property type="evidence" value="ECO:0007669"/>
    <property type="project" value="UniProtKB-KW"/>
</dbReference>
<keyword evidence="12" id="KW-0539">Nucleus</keyword>
<dbReference type="PANTHER" id="PTHR22980:SF0">
    <property type="entry name" value="CENTROMERE PROTEIN S"/>
    <property type="match status" value="1"/>
</dbReference>